<organism evidence="1 2">
    <name type="scientific">Enterobacter roggenkampii</name>
    <dbReference type="NCBI Taxonomy" id="1812935"/>
    <lineage>
        <taxon>Bacteria</taxon>
        <taxon>Pseudomonadati</taxon>
        <taxon>Pseudomonadota</taxon>
        <taxon>Gammaproteobacteria</taxon>
        <taxon>Enterobacterales</taxon>
        <taxon>Enterobacteriaceae</taxon>
        <taxon>Enterobacter</taxon>
        <taxon>Enterobacter cloacae complex</taxon>
    </lineage>
</organism>
<dbReference type="Proteomes" id="UP000286098">
    <property type="component" value="Unassembled WGS sequence"/>
</dbReference>
<name>A0AAX1WL09_9ENTR</name>
<comment type="caution">
    <text evidence="1">The sequence shown here is derived from an EMBL/GenBank/DDBJ whole genome shotgun (WGS) entry which is preliminary data.</text>
</comment>
<gene>
    <name evidence="1" type="ORF">B9059_005020</name>
</gene>
<evidence type="ECO:0000313" key="1">
    <source>
        <dbReference type="EMBL" id="RNT46041.1"/>
    </source>
</evidence>
<dbReference type="AlphaFoldDB" id="A0AAX1WL09"/>
<proteinExistence type="predicted"/>
<reference evidence="1 2" key="1">
    <citation type="submission" date="2018-10" db="EMBL/GenBank/DDBJ databases">
        <authorList>
            <person name="Vanduin D."/>
            <person name="Fouts D."/>
            <person name="Wright M."/>
            <person name="Sutton G."/>
            <person name="Nguyen K."/>
            <person name="Kreiswirth B."/>
            <person name="Chen L."/>
            <person name="Rojas L."/>
            <person name="Hujer A."/>
            <person name="Hujer K."/>
            <person name="Bonomo R."/>
            <person name="Adams M."/>
        </authorList>
    </citation>
    <scope>NUCLEOTIDE SEQUENCE [LARGE SCALE GENOMIC DNA]</scope>
    <source>
        <strain evidence="1 2">CRK0054</strain>
    </source>
</reference>
<protein>
    <submittedName>
        <fullName evidence="1">Uncharacterized protein</fullName>
    </submittedName>
</protein>
<dbReference type="EMBL" id="NEYZ02000027">
    <property type="protein sequence ID" value="RNT46041.1"/>
    <property type="molecule type" value="Genomic_DNA"/>
</dbReference>
<sequence length="70" mass="8083">MDHLYDENYTKAAIWRPFLLHDLSESASHQIPDRQCPHLIRCGYGAGALCKKENPALWLGFVKMGDKRLR</sequence>
<evidence type="ECO:0000313" key="2">
    <source>
        <dbReference type="Proteomes" id="UP000286098"/>
    </source>
</evidence>
<accession>A0AAX1WL09</accession>